<protein>
    <recommendedName>
        <fullName evidence="9">1-deoxy-D-xylulose 5-phosphate reductoisomerase</fullName>
        <shortName evidence="9">DXP reductoisomerase</shortName>
        <ecNumber evidence="9">1.1.1.267</ecNumber>
    </recommendedName>
    <alternativeName>
        <fullName evidence="9">1-deoxyxylulose-5-phosphate reductoisomerase</fullName>
    </alternativeName>
    <alternativeName>
        <fullName evidence="9">2-C-methyl-D-erythritol 4-phosphate synthase</fullName>
    </alternativeName>
</protein>
<keyword evidence="4 9" id="KW-0521">NADP</keyword>
<dbReference type="PIRSF" id="PIRSF006205">
    <property type="entry name" value="Dxp_reductismrs"/>
    <property type="match status" value="1"/>
</dbReference>
<dbReference type="NCBIfam" id="NF009114">
    <property type="entry name" value="PRK12464.1"/>
    <property type="match status" value="1"/>
</dbReference>
<feature type="domain" description="1-deoxy-D-xylulose 5-phosphate reductoisomerase C-terminal" evidence="11">
    <location>
        <begin position="142"/>
        <end position="225"/>
    </location>
</feature>
<feature type="binding site" evidence="9">
    <location>
        <position position="10"/>
    </location>
    <ligand>
        <name>NADPH</name>
        <dbReference type="ChEBI" id="CHEBI:57783"/>
    </ligand>
</feature>
<dbReference type="RefSeq" id="WP_264987092.1">
    <property type="nucleotide sequence ID" value="NZ_BRZA01000001.1"/>
</dbReference>
<dbReference type="Gene3D" id="1.10.1740.10">
    <property type="match status" value="1"/>
</dbReference>
<dbReference type="NCBIfam" id="TIGR00243">
    <property type="entry name" value="Dxr"/>
    <property type="match status" value="1"/>
</dbReference>
<keyword evidence="7 9" id="KW-0414">Isoprene biosynthesis</keyword>
<evidence type="ECO:0000256" key="9">
    <source>
        <dbReference type="HAMAP-Rule" id="MF_00183"/>
    </source>
</evidence>
<feature type="binding site" evidence="9">
    <location>
        <position position="38"/>
    </location>
    <ligand>
        <name>NADPH</name>
        <dbReference type="ChEBI" id="CHEBI:57783"/>
    </ligand>
</feature>
<organism evidence="13 14">
    <name type="scientific">Lysinibacillus piscis</name>
    <dbReference type="NCBI Taxonomy" id="2518931"/>
    <lineage>
        <taxon>Bacteria</taxon>
        <taxon>Bacillati</taxon>
        <taxon>Bacillota</taxon>
        <taxon>Bacilli</taxon>
        <taxon>Bacillales</taxon>
        <taxon>Bacillaceae</taxon>
        <taxon>Lysinibacillus</taxon>
    </lineage>
</organism>
<reference evidence="13" key="1">
    <citation type="submission" date="2022-08" db="EMBL/GenBank/DDBJ databases">
        <title>Draft genome sequence of Lysinibacillus sp. strain KH24.</title>
        <authorList>
            <person name="Kanbe H."/>
            <person name="Itoh H."/>
        </authorList>
    </citation>
    <scope>NUCLEOTIDE SEQUENCE</scope>
    <source>
        <strain evidence="13">KH24</strain>
    </source>
</reference>
<keyword evidence="5 9" id="KW-0560">Oxidoreductase</keyword>
<dbReference type="SUPFAM" id="SSF51735">
    <property type="entry name" value="NAD(P)-binding Rossmann-fold domains"/>
    <property type="match status" value="1"/>
</dbReference>
<evidence type="ECO:0000259" key="11">
    <source>
        <dbReference type="Pfam" id="PF08436"/>
    </source>
</evidence>
<feature type="binding site" evidence="9">
    <location>
        <position position="217"/>
    </location>
    <ligand>
        <name>1-deoxy-D-xylulose 5-phosphate</name>
        <dbReference type="ChEBI" id="CHEBI:57792"/>
    </ligand>
</feature>
<feature type="binding site" evidence="9">
    <location>
        <position position="11"/>
    </location>
    <ligand>
        <name>NADPH</name>
        <dbReference type="ChEBI" id="CHEBI:57783"/>
    </ligand>
</feature>
<evidence type="ECO:0000256" key="8">
    <source>
        <dbReference type="ARBA" id="ARBA00048543"/>
    </source>
</evidence>
<accession>A0ABQ5NH28</accession>
<dbReference type="SUPFAM" id="SSF69055">
    <property type="entry name" value="1-deoxy-D-xylulose-5-phosphate reductoisomerase, C-terminal domain"/>
    <property type="match status" value="1"/>
</dbReference>
<dbReference type="PANTHER" id="PTHR30525">
    <property type="entry name" value="1-DEOXY-D-XYLULOSE 5-PHOSPHATE REDUCTOISOMERASE"/>
    <property type="match status" value="1"/>
</dbReference>
<evidence type="ECO:0000313" key="13">
    <source>
        <dbReference type="EMBL" id="GLC87366.1"/>
    </source>
</evidence>
<dbReference type="Pfam" id="PF08436">
    <property type="entry name" value="DXP_redisom_C"/>
    <property type="match status" value="1"/>
</dbReference>
<name>A0ABQ5NH28_9BACI</name>
<keyword evidence="6 9" id="KW-0464">Manganese</keyword>
<feature type="binding site" evidence="9">
    <location>
        <position position="213"/>
    </location>
    <ligand>
        <name>1-deoxy-D-xylulose 5-phosphate</name>
        <dbReference type="ChEBI" id="CHEBI:57792"/>
    </ligand>
</feature>
<dbReference type="InterPro" id="IPR013512">
    <property type="entry name" value="DXP_reductoisomerase_N"/>
</dbReference>
<feature type="binding site" evidence="9">
    <location>
        <position position="121"/>
    </location>
    <ligand>
        <name>1-deoxy-D-xylulose 5-phosphate</name>
        <dbReference type="ChEBI" id="CHEBI:57792"/>
    </ligand>
</feature>
<feature type="binding site" evidence="9">
    <location>
        <position position="146"/>
    </location>
    <ligand>
        <name>Mn(2+)</name>
        <dbReference type="ChEBI" id="CHEBI:29035"/>
    </ligand>
</feature>
<feature type="binding site" evidence="9">
    <location>
        <position position="214"/>
    </location>
    <ligand>
        <name>1-deoxy-D-xylulose 5-phosphate</name>
        <dbReference type="ChEBI" id="CHEBI:57792"/>
    </ligand>
</feature>
<comment type="catalytic activity">
    <reaction evidence="8">
        <text>2-C-methyl-D-erythritol 4-phosphate + NADP(+) = 1-deoxy-D-xylulose 5-phosphate + NADPH + H(+)</text>
        <dbReference type="Rhea" id="RHEA:13717"/>
        <dbReference type="ChEBI" id="CHEBI:15378"/>
        <dbReference type="ChEBI" id="CHEBI:57783"/>
        <dbReference type="ChEBI" id="CHEBI:57792"/>
        <dbReference type="ChEBI" id="CHEBI:58262"/>
        <dbReference type="ChEBI" id="CHEBI:58349"/>
        <dbReference type="EC" id="1.1.1.267"/>
    </reaction>
    <physiologicalReaction direction="right-to-left" evidence="8">
        <dbReference type="Rhea" id="RHEA:13719"/>
    </physiologicalReaction>
</comment>
<comment type="caution">
    <text evidence="13">The sequence shown here is derived from an EMBL/GenBank/DDBJ whole genome shotgun (WGS) entry which is preliminary data.</text>
</comment>
<feature type="binding site" evidence="9">
    <location>
        <position position="13"/>
    </location>
    <ligand>
        <name>NADPH</name>
        <dbReference type="ChEBI" id="CHEBI:57783"/>
    </ligand>
</feature>
<feature type="binding site" evidence="9">
    <location>
        <position position="208"/>
    </location>
    <ligand>
        <name>1-deoxy-D-xylulose 5-phosphate</name>
        <dbReference type="ChEBI" id="CHEBI:57792"/>
    </ligand>
</feature>
<feature type="binding site" evidence="9">
    <location>
        <position position="37"/>
    </location>
    <ligand>
        <name>NADPH</name>
        <dbReference type="ChEBI" id="CHEBI:57783"/>
    </ligand>
</feature>
<feature type="binding site" evidence="9">
    <location>
        <position position="147"/>
    </location>
    <ligand>
        <name>1-deoxy-D-xylulose 5-phosphate</name>
        <dbReference type="ChEBI" id="CHEBI:57792"/>
    </ligand>
</feature>
<gene>
    <name evidence="13" type="primary">dxr2</name>
    <name evidence="9" type="synonym">dxr</name>
    <name evidence="13" type="ORF">LYSBPC_04930</name>
</gene>
<dbReference type="InterPro" id="IPR036169">
    <property type="entry name" value="DXPR_C_sf"/>
</dbReference>
<dbReference type="Pfam" id="PF13288">
    <property type="entry name" value="DXPR_C"/>
    <property type="match status" value="1"/>
</dbReference>
<dbReference type="PANTHER" id="PTHR30525:SF0">
    <property type="entry name" value="1-DEOXY-D-XYLULOSE 5-PHOSPHATE REDUCTOISOMERASE, CHLOROPLASTIC"/>
    <property type="match status" value="1"/>
</dbReference>
<evidence type="ECO:0000256" key="5">
    <source>
        <dbReference type="ARBA" id="ARBA00023002"/>
    </source>
</evidence>
<keyword evidence="14" id="KW-1185">Reference proteome</keyword>
<feature type="binding site" evidence="9">
    <location>
        <position position="148"/>
    </location>
    <ligand>
        <name>1-deoxy-D-xylulose 5-phosphate</name>
        <dbReference type="ChEBI" id="CHEBI:57792"/>
    </ligand>
</feature>
<sequence>MKKISLLGATGSVGWQTYDILKEQQDAFQLVAFSAGKNIAKTREMIEALQPELVSVQQEEDARQLAKDYPHIHFTFGGKGLVEVATHPDSTVLVNAVLGSVGLESTLAAIRMGKTIAIANKETLVTAGHLVMAEAKKYNATILPVDSEHSALFQSMNGENPKNIERLIITASGGSFRDRTREELKHVTVADALNHPNWSMGAKITIDSATMMNKGLEVIEAHVLFDMPYDQIDVLLHRESIIHSLVEYHDTSVIAQLGTPDMRVPIQYALSYPERMPLHNGQRLNLAQIGKLHFQEMDFARYPALRLAYEAGRMGGTVLTAMNAANEAAVAAFLQGKITFLAIDEVIERVMQEHANIAVPDLQTILHVDSETRKIVQNMIK</sequence>
<proteinExistence type="inferred from homology"/>
<feature type="binding site" evidence="9">
    <location>
        <position position="122"/>
    </location>
    <ligand>
        <name>NADPH</name>
        <dbReference type="ChEBI" id="CHEBI:57783"/>
    </ligand>
</feature>
<comment type="function">
    <text evidence="9">Catalyzes the NADPH-dependent rearrangement and reduction of 1-deoxy-D-xylulose-5-phosphate (DXP) to 2-C-methyl-D-erythritol 4-phosphate (MEP).</text>
</comment>
<dbReference type="HAMAP" id="MF_00183">
    <property type="entry name" value="DXP_reductoisom"/>
    <property type="match status" value="1"/>
</dbReference>
<comment type="cofactor">
    <cofactor evidence="9">
        <name>Mg(2+)</name>
        <dbReference type="ChEBI" id="CHEBI:18420"/>
    </cofactor>
    <cofactor evidence="9">
        <name>Mn(2+)</name>
        <dbReference type="ChEBI" id="CHEBI:29035"/>
    </cofactor>
</comment>
<evidence type="ECO:0000256" key="4">
    <source>
        <dbReference type="ARBA" id="ARBA00022857"/>
    </source>
</evidence>
<keyword evidence="3 9" id="KW-0479">Metal-binding</keyword>
<dbReference type="Gene3D" id="3.40.50.720">
    <property type="entry name" value="NAD(P)-binding Rossmann-like Domain"/>
    <property type="match status" value="1"/>
</dbReference>
<evidence type="ECO:0000259" key="10">
    <source>
        <dbReference type="Pfam" id="PF02670"/>
    </source>
</evidence>
<comment type="pathway">
    <text evidence="1 9">Isoprenoid biosynthesis; isopentenyl diphosphate biosynthesis via DXP pathway; isopentenyl diphosphate from 1-deoxy-D-xylulose 5-phosphate: step 1/6.</text>
</comment>
<evidence type="ECO:0000256" key="2">
    <source>
        <dbReference type="ARBA" id="ARBA00006825"/>
    </source>
</evidence>
<dbReference type="InterPro" id="IPR036291">
    <property type="entry name" value="NAD(P)-bd_dom_sf"/>
</dbReference>
<dbReference type="EC" id="1.1.1.267" evidence="9"/>
<dbReference type="InterPro" id="IPR013644">
    <property type="entry name" value="DXP_reductoisomerase_C"/>
</dbReference>
<dbReference type="InterPro" id="IPR003821">
    <property type="entry name" value="DXP_reductoisomerase"/>
</dbReference>
<dbReference type="SUPFAM" id="SSF55347">
    <property type="entry name" value="Glyceraldehyde-3-phosphate dehydrogenase-like, C-terminal domain"/>
    <property type="match status" value="1"/>
</dbReference>
<dbReference type="InterPro" id="IPR026877">
    <property type="entry name" value="DXPR_C"/>
</dbReference>
<feature type="binding site" evidence="9">
    <location>
        <position position="120"/>
    </location>
    <ligand>
        <name>NADPH</name>
        <dbReference type="ChEBI" id="CHEBI:57783"/>
    </ligand>
</feature>
<evidence type="ECO:0000256" key="6">
    <source>
        <dbReference type="ARBA" id="ARBA00023211"/>
    </source>
</evidence>
<feature type="binding site" evidence="9">
    <location>
        <position position="201"/>
    </location>
    <ligand>
        <name>NADPH</name>
        <dbReference type="ChEBI" id="CHEBI:57783"/>
    </ligand>
</feature>
<feature type="binding site" evidence="9">
    <location>
        <position position="12"/>
    </location>
    <ligand>
        <name>NADPH</name>
        <dbReference type="ChEBI" id="CHEBI:57783"/>
    </ligand>
</feature>
<feature type="binding site" evidence="9">
    <location>
        <position position="172"/>
    </location>
    <ligand>
        <name>1-deoxy-D-xylulose 5-phosphate</name>
        <dbReference type="ChEBI" id="CHEBI:57792"/>
    </ligand>
</feature>
<dbReference type="Proteomes" id="UP001065593">
    <property type="component" value="Unassembled WGS sequence"/>
</dbReference>
<feature type="binding site" evidence="9">
    <location>
        <position position="148"/>
    </location>
    <ligand>
        <name>Mn(2+)</name>
        <dbReference type="ChEBI" id="CHEBI:29035"/>
    </ligand>
</feature>
<keyword evidence="9" id="KW-0460">Magnesium</keyword>
<feature type="binding site" evidence="9">
    <location>
        <position position="217"/>
    </location>
    <ligand>
        <name>Mn(2+)</name>
        <dbReference type="ChEBI" id="CHEBI:29035"/>
    </ligand>
</feature>
<comment type="similarity">
    <text evidence="2 9">Belongs to the DXR family.</text>
</comment>
<evidence type="ECO:0000256" key="7">
    <source>
        <dbReference type="ARBA" id="ARBA00023229"/>
    </source>
</evidence>
<feature type="binding site" evidence="9">
    <location>
        <position position="195"/>
    </location>
    <ligand>
        <name>1-deoxy-D-xylulose 5-phosphate</name>
        <dbReference type="ChEBI" id="CHEBI:57792"/>
    </ligand>
</feature>
<dbReference type="Pfam" id="PF02670">
    <property type="entry name" value="DXP_reductoisom"/>
    <property type="match status" value="1"/>
</dbReference>
<evidence type="ECO:0000313" key="14">
    <source>
        <dbReference type="Proteomes" id="UP001065593"/>
    </source>
</evidence>
<evidence type="ECO:0000259" key="12">
    <source>
        <dbReference type="Pfam" id="PF13288"/>
    </source>
</evidence>
<dbReference type="EMBL" id="BRZA01000001">
    <property type="protein sequence ID" value="GLC87366.1"/>
    <property type="molecule type" value="Genomic_DNA"/>
</dbReference>
<feature type="binding site" evidence="9">
    <location>
        <position position="36"/>
    </location>
    <ligand>
        <name>NADPH</name>
        <dbReference type="ChEBI" id="CHEBI:57783"/>
    </ligand>
</feature>
<evidence type="ECO:0000256" key="1">
    <source>
        <dbReference type="ARBA" id="ARBA00005094"/>
    </source>
</evidence>
<feature type="domain" description="1-deoxy-D-xylulose 5-phosphate reductoisomerase N-terminal" evidence="10">
    <location>
        <begin position="4"/>
        <end position="128"/>
    </location>
</feature>
<evidence type="ECO:0000256" key="3">
    <source>
        <dbReference type="ARBA" id="ARBA00022723"/>
    </source>
</evidence>
<feature type="domain" description="DXP reductoisomerase C-terminal" evidence="12">
    <location>
        <begin position="257"/>
        <end position="374"/>
    </location>
</feature>